<evidence type="ECO:0000256" key="5">
    <source>
        <dbReference type="ARBA" id="ARBA00022777"/>
    </source>
</evidence>
<evidence type="ECO:0000256" key="6">
    <source>
        <dbReference type="ARBA" id="ARBA00022840"/>
    </source>
</evidence>
<evidence type="ECO:0000256" key="8">
    <source>
        <dbReference type="ARBA" id="ARBA00048679"/>
    </source>
</evidence>
<evidence type="ECO:0000256" key="4">
    <source>
        <dbReference type="ARBA" id="ARBA00022741"/>
    </source>
</evidence>
<keyword evidence="2 12" id="KW-0723">Serine/threonine-protein kinase</keyword>
<feature type="binding site" evidence="9">
    <location>
        <position position="114"/>
    </location>
    <ligand>
        <name>ATP</name>
        <dbReference type="ChEBI" id="CHEBI:30616"/>
    </ligand>
</feature>
<name>A0ABR2X4R3_9FUNG</name>
<dbReference type="Proteomes" id="UP001479436">
    <property type="component" value="Unassembled WGS sequence"/>
</dbReference>
<keyword evidence="6 9" id="KW-0067">ATP-binding</keyword>
<dbReference type="PROSITE" id="PS00108">
    <property type="entry name" value="PROTEIN_KINASE_ST"/>
    <property type="match status" value="1"/>
</dbReference>
<evidence type="ECO:0000256" key="3">
    <source>
        <dbReference type="ARBA" id="ARBA00022679"/>
    </source>
</evidence>
<dbReference type="Gene3D" id="3.30.200.20">
    <property type="entry name" value="Phosphorylase Kinase, domain 1"/>
    <property type="match status" value="1"/>
</dbReference>
<protein>
    <recommendedName>
        <fullName evidence="1">non-specific serine/threonine protein kinase</fullName>
        <ecNumber evidence="1">2.7.11.1</ecNumber>
    </recommendedName>
</protein>
<organism evidence="12 13">
    <name type="scientific">Basidiobolus ranarum</name>
    <dbReference type="NCBI Taxonomy" id="34480"/>
    <lineage>
        <taxon>Eukaryota</taxon>
        <taxon>Fungi</taxon>
        <taxon>Fungi incertae sedis</taxon>
        <taxon>Zoopagomycota</taxon>
        <taxon>Entomophthoromycotina</taxon>
        <taxon>Basidiobolomycetes</taxon>
        <taxon>Basidiobolales</taxon>
        <taxon>Basidiobolaceae</taxon>
        <taxon>Basidiobolus</taxon>
    </lineage>
</organism>
<proteinExistence type="predicted"/>
<keyword evidence="4 9" id="KW-0547">Nucleotide-binding</keyword>
<feature type="domain" description="Protein kinase" evidence="11">
    <location>
        <begin position="85"/>
        <end position="598"/>
    </location>
</feature>
<dbReference type="InterPro" id="IPR017441">
    <property type="entry name" value="Protein_kinase_ATP_BS"/>
</dbReference>
<dbReference type="PANTHER" id="PTHR47634">
    <property type="entry name" value="PROTEIN KINASE DOMAIN-CONTAINING PROTEIN-RELATED"/>
    <property type="match status" value="1"/>
</dbReference>
<keyword evidence="3 12" id="KW-0808">Transferase</keyword>
<dbReference type="Pfam" id="PF00069">
    <property type="entry name" value="Pkinase"/>
    <property type="match status" value="2"/>
</dbReference>
<sequence length="644" mass="73152">MSTQAVVSAKRLAASQRKRIQNVTPLIITSGQNQSPIQRKYVDNPIHTPTMASEVLPEGEEDPADYRPGGYHPVQAGEQYNNGKYTVIRKLGWGHFSTVWLAKDHRYDRHVALKVVKSAPHYTETAIDEIKLLERVYSANSDSPGRLYVVELLDHFQHTGPNGVHICMVFEVLGENLLSLIKKYNHRGIPTNIVKEISKQILLGLDYLHRECGIIHTDLKPENVLICVNNIEDFIAKEFGDLEDDVVPIGKSRSRHIRRLNSDQSISFRLKELSKSKSRPPLSPIHNYLQKKLDEEDDEDDIPIGKSRSRKSRQASTDDLDDLPLMTAAPKSISRPPLSPIDATEYKRSLRQMLNNPGQTEIDEDDEKLVDVLIKHQISEYKMNESNGLSASPQEVTLTMKKITQNMGEMLLDNQLLSPTRTQAYPPPRIAQEPVIRVKIADLGNACWVHKHFTNDIQTRQYRSPEVIVGSKWGTSADIWSLACMAFELRTGDYLFDPQSTSRYTKSDDHMAQIIELLGNLPKSVLATGQLTDEYFNPRGELKRIPKLRHWSLPNVLQEKYLLPRAEAELFADFLLLMLDLSPEKRGSAETMLRHSWLHVSYEQVLPNGAQLARRLSSRRRPSRQITDESINSYSINPSISNVG</sequence>
<dbReference type="PANTHER" id="PTHR47634:SF9">
    <property type="entry name" value="PROTEIN KINASE DOMAIN-CONTAINING PROTEIN-RELATED"/>
    <property type="match status" value="1"/>
</dbReference>
<evidence type="ECO:0000256" key="9">
    <source>
        <dbReference type="PROSITE-ProRule" id="PRU10141"/>
    </source>
</evidence>
<dbReference type="PROSITE" id="PS00107">
    <property type="entry name" value="PROTEIN_KINASE_ATP"/>
    <property type="match status" value="1"/>
</dbReference>
<comment type="catalytic activity">
    <reaction evidence="8">
        <text>L-seryl-[protein] + ATP = O-phospho-L-seryl-[protein] + ADP + H(+)</text>
        <dbReference type="Rhea" id="RHEA:17989"/>
        <dbReference type="Rhea" id="RHEA-COMP:9863"/>
        <dbReference type="Rhea" id="RHEA-COMP:11604"/>
        <dbReference type="ChEBI" id="CHEBI:15378"/>
        <dbReference type="ChEBI" id="CHEBI:29999"/>
        <dbReference type="ChEBI" id="CHEBI:30616"/>
        <dbReference type="ChEBI" id="CHEBI:83421"/>
        <dbReference type="ChEBI" id="CHEBI:456216"/>
        <dbReference type="EC" id="2.7.11.1"/>
    </reaction>
</comment>
<dbReference type="Gene3D" id="1.10.510.10">
    <property type="entry name" value="Transferase(Phosphotransferase) domain 1"/>
    <property type="match status" value="1"/>
</dbReference>
<comment type="catalytic activity">
    <reaction evidence="7">
        <text>L-threonyl-[protein] + ATP = O-phospho-L-threonyl-[protein] + ADP + H(+)</text>
        <dbReference type="Rhea" id="RHEA:46608"/>
        <dbReference type="Rhea" id="RHEA-COMP:11060"/>
        <dbReference type="Rhea" id="RHEA-COMP:11605"/>
        <dbReference type="ChEBI" id="CHEBI:15378"/>
        <dbReference type="ChEBI" id="CHEBI:30013"/>
        <dbReference type="ChEBI" id="CHEBI:30616"/>
        <dbReference type="ChEBI" id="CHEBI:61977"/>
        <dbReference type="ChEBI" id="CHEBI:456216"/>
        <dbReference type="EC" id="2.7.11.1"/>
    </reaction>
</comment>
<dbReference type="InterPro" id="IPR011009">
    <property type="entry name" value="Kinase-like_dom_sf"/>
</dbReference>
<evidence type="ECO:0000256" key="7">
    <source>
        <dbReference type="ARBA" id="ARBA00047899"/>
    </source>
</evidence>
<dbReference type="PROSITE" id="PS50011">
    <property type="entry name" value="PROTEIN_KINASE_DOM"/>
    <property type="match status" value="1"/>
</dbReference>
<keyword evidence="5 12" id="KW-0418">Kinase</keyword>
<evidence type="ECO:0000313" key="13">
    <source>
        <dbReference type="Proteomes" id="UP001479436"/>
    </source>
</evidence>
<evidence type="ECO:0000256" key="1">
    <source>
        <dbReference type="ARBA" id="ARBA00012513"/>
    </source>
</evidence>
<dbReference type="InterPro" id="IPR051334">
    <property type="entry name" value="SRPK"/>
</dbReference>
<evidence type="ECO:0000259" key="11">
    <source>
        <dbReference type="PROSITE" id="PS50011"/>
    </source>
</evidence>
<evidence type="ECO:0000256" key="2">
    <source>
        <dbReference type="ARBA" id="ARBA00022527"/>
    </source>
</evidence>
<dbReference type="GO" id="GO:0004674">
    <property type="term" value="F:protein serine/threonine kinase activity"/>
    <property type="evidence" value="ECO:0007669"/>
    <property type="project" value="UniProtKB-KW"/>
</dbReference>
<accession>A0ABR2X4R3</accession>
<comment type="caution">
    <text evidence="12">The sequence shown here is derived from an EMBL/GenBank/DDBJ whole genome shotgun (WGS) entry which is preliminary data.</text>
</comment>
<keyword evidence="13" id="KW-1185">Reference proteome</keyword>
<dbReference type="SUPFAM" id="SSF56112">
    <property type="entry name" value="Protein kinase-like (PK-like)"/>
    <property type="match status" value="1"/>
</dbReference>
<feature type="region of interest" description="Disordered" evidence="10">
    <location>
        <begin position="50"/>
        <end position="77"/>
    </location>
</feature>
<gene>
    <name evidence="12" type="primary">SKY1_1</name>
    <name evidence="12" type="ORF">K7432_000298</name>
</gene>
<evidence type="ECO:0000313" key="12">
    <source>
        <dbReference type="EMBL" id="KAK9768778.1"/>
    </source>
</evidence>
<evidence type="ECO:0000256" key="10">
    <source>
        <dbReference type="SAM" id="MobiDB-lite"/>
    </source>
</evidence>
<dbReference type="InterPro" id="IPR008271">
    <property type="entry name" value="Ser/Thr_kinase_AS"/>
</dbReference>
<feature type="region of interest" description="Disordered" evidence="10">
    <location>
        <begin position="273"/>
        <end position="341"/>
    </location>
</feature>
<dbReference type="EMBL" id="JASJQH010000005">
    <property type="protein sequence ID" value="KAK9768778.1"/>
    <property type="molecule type" value="Genomic_DNA"/>
</dbReference>
<dbReference type="SMART" id="SM00220">
    <property type="entry name" value="S_TKc"/>
    <property type="match status" value="1"/>
</dbReference>
<dbReference type="InterPro" id="IPR000719">
    <property type="entry name" value="Prot_kinase_dom"/>
</dbReference>
<dbReference type="EC" id="2.7.11.1" evidence="1"/>
<reference evidence="12 13" key="1">
    <citation type="submission" date="2023-04" db="EMBL/GenBank/DDBJ databases">
        <title>Genome of Basidiobolus ranarum AG-B5.</title>
        <authorList>
            <person name="Stajich J.E."/>
            <person name="Carter-House D."/>
            <person name="Gryganskyi A."/>
        </authorList>
    </citation>
    <scope>NUCLEOTIDE SEQUENCE [LARGE SCALE GENOMIC DNA]</scope>
    <source>
        <strain evidence="12 13">AG-B5</strain>
    </source>
</reference>